<dbReference type="CDD" id="cd17393">
    <property type="entry name" value="MFS_MosC_like"/>
    <property type="match status" value="1"/>
</dbReference>
<dbReference type="InterPro" id="IPR051788">
    <property type="entry name" value="MFS_Transporter"/>
</dbReference>
<feature type="transmembrane region" description="Helical" evidence="5">
    <location>
        <begin position="46"/>
        <end position="65"/>
    </location>
</feature>
<feature type="transmembrane region" description="Helical" evidence="5">
    <location>
        <begin position="300"/>
        <end position="321"/>
    </location>
</feature>
<feature type="transmembrane region" description="Helical" evidence="5">
    <location>
        <begin position="72"/>
        <end position="90"/>
    </location>
</feature>
<feature type="transmembrane region" description="Helical" evidence="5">
    <location>
        <begin position="96"/>
        <end position="120"/>
    </location>
</feature>
<feature type="transmembrane region" description="Helical" evidence="5">
    <location>
        <begin position="275"/>
        <end position="294"/>
    </location>
</feature>
<dbReference type="SUPFAM" id="SSF103473">
    <property type="entry name" value="MFS general substrate transporter"/>
    <property type="match status" value="1"/>
</dbReference>
<dbReference type="Gene3D" id="1.20.1250.20">
    <property type="entry name" value="MFS general substrate transporter like domains"/>
    <property type="match status" value="2"/>
</dbReference>
<evidence type="ECO:0000256" key="1">
    <source>
        <dbReference type="ARBA" id="ARBA00004141"/>
    </source>
</evidence>
<dbReference type="RefSeq" id="WP_219937887.1">
    <property type="nucleotide sequence ID" value="NZ_JAGFNY010000025.1"/>
</dbReference>
<organism evidence="7 8">
    <name type="scientific">Succinivibrio faecicola</name>
    <dbReference type="NCBI Taxonomy" id="2820300"/>
    <lineage>
        <taxon>Bacteria</taxon>
        <taxon>Pseudomonadati</taxon>
        <taxon>Pseudomonadota</taxon>
        <taxon>Gammaproteobacteria</taxon>
        <taxon>Aeromonadales</taxon>
        <taxon>Succinivibrionaceae</taxon>
        <taxon>Succinivibrio</taxon>
    </lineage>
</organism>
<gene>
    <name evidence="7" type="ORF">J5V48_07130</name>
</gene>
<feature type="transmembrane region" description="Helical" evidence="5">
    <location>
        <begin position="132"/>
        <end position="152"/>
    </location>
</feature>
<name>A0ABS7DHB1_9GAMM</name>
<reference evidence="7 8" key="1">
    <citation type="submission" date="2021-03" db="EMBL/GenBank/DDBJ databases">
        <title>Succinivibrio sp. nov. isolated from feces of cow.</title>
        <authorList>
            <person name="Choi J.-Y."/>
        </authorList>
    </citation>
    <scope>NUCLEOTIDE SEQUENCE [LARGE SCALE GENOMIC DNA]</scope>
    <source>
        <strain evidence="7 8">AGMB01872</strain>
    </source>
</reference>
<evidence type="ECO:0000256" key="2">
    <source>
        <dbReference type="ARBA" id="ARBA00022692"/>
    </source>
</evidence>
<sequence>MNNKRMLLANKLSFGILGALEAAWAPMVPFVKSSMNLNDGQFGQLLLSMGLGSLIALPLVGPLVSRFGPRKVAISSGILLGLNLFGITIVDSPYLVAFMLALFGASLVSIDVASNINAVVVESIFKKPLMSGFHGGYSLGTLVGAMIVSMLLTLGLSVSMAALFMFISMSVLCLISLQSLVSEIKSFNEENSTEKSDDCKHRKFNIPPVIIVLGILCFIMYASEGALLSWTAVFATQNRGIDPTTAGYFYTFFAITMTVSRFTGNSIVTKFGRRLTVVTGAVMVSLGFMITAIVPYSIGMMIGFSIIGLGAGNIVPQLVSFTGTVKGIRVQSAISLINAVGYSGILLGPVIIGHVSNMSSLECSFELLGAAVAVVALISFFLMKKKN</sequence>
<comment type="subcellular location">
    <subcellularLocation>
        <location evidence="1">Membrane</location>
        <topology evidence="1">Multi-pass membrane protein</topology>
    </subcellularLocation>
</comment>
<dbReference type="InterPro" id="IPR011701">
    <property type="entry name" value="MFS"/>
</dbReference>
<accession>A0ABS7DHB1</accession>
<comment type="caution">
    <text evidence="7">The sequence shown here is derived from an EMBL/GenBank/DDBJ whole genome shotgun (WGS) entry which is preliminary data.</text>
</comment>
<evidence type="ECO:0000256" key="3">
    <source>
        <dbReference type="ARBA" id="ARBA00022989"/>
    </source>
</evidence>
<dbReference type="InterPro" id="IPR036259">
    <property type="entry name" value="MFS_trans_sf"/>
</dbReference>
<protein>
    <submittedName>
        <fullName evidence="7">MFS transporter</fullName>
    </submittedName>
</protein>
<dbReference type="EMBL" id="JAGFNY010000025">
    <property type="protein sequence ID" value="MBW7570663.1"/>
    <property type="molecule type" value="Genomic_DNA"/>
</dbReference>
<feature type="transmembrane region" description="Helical" evidence="5">
    <location>
        <begin position="158"/>
        <end position="177"/>
    </location>
</feature>
<evidence type="ECO:0000256" key="4">
    <source>
        <dbReference type="ARBA" id="ARBA00023136"/>
    </source>
</evidence>
<dbReference type="InterPro" id="IPR020846">
    <property type="entry name" value="MFS_dom"/>
</dbReference>
<feature type="transmembrane region" description="Helical" evidence="5">
    <location>
        <begin position="210"/>
        <end position="233"/>
    </location>
</feature>
<keyword evidence="3 5" id="KW-1133">Transmembrane helix</keyword>
<proteinExistence type="predicted"/>
<evidence type="ECO:0000259" key="6">
    <source>
        <dbReference type="PROSITE" id="PS50850"/>
    </source>
</evidence>
<dbReference type="PANTHER" id="PTHR23514:SF13">
    <property type="entry name" value="INNER MEMBRANE PROTEIN YBJJ"/>
    <property type="match status" value="1"/>
</dbReference>
<dbReference type="Proteomes" id="UP000731465">
    <property type="component" value="Unassembled WGS sequence"/>
</dbReference>
<dbReference type="PROSITE" id="PS50850">
    <property type="entry name" value="MFS"/>
    <property type="match status" value="1"/>
</dbReference>
<evidence type="ECO:0000256" key="5">
    <source>
        <dbReference type="SAM" id="Phobius"/>
    </source>
</evidence>
<feature type="transmembrane region" description="Helical" evidence="5">
    <location>
        <begin position="333"/>
        <end position="352"/>
    </location>
</feature>
<feature type="domain" description="Major facilitator superfamily (MFS) profile" evidence="6">
    <location>
        <begin position="1"/>
        <end position="387"/>
    </location>
</feature>
<keyword evidence="2 5" id="KW-0812">Transmembrane</keyword>
<dbReference type="Pfam" id="PF07690">
    <property type="entry name" value="MFS_1"/>
    <property type="match status" value="1"/>
</dbReference>
<dbReference type="PANTHER" id="PTHR23514">
    <property type="entry name" value="BYPASS OF STOP CODON PROTEIN 6"/>
    <property type="match status" value="1"/>
</dbReference>
<evidence type="ECO:0000313" key="8">
    <source>
        <dbReference type="Proteomes" id="UP000731465"/>
    </source>
</evidence>
<keyword evidence="8" id="KW-1185">Reference proteome</keyword>
<keyword evidence="4 5" id="KW-0472">Membrane</keyword>
<evidence type="ECO:0000313" key="7">
    <source>
        <dbReference type="EMBL" id="MBW7570663.1"/>
    </source>
</evidence>
<feature type="transmembrane region" description="Helical" evidence="5">
    <location>
        <begin position="364"/>
        <end position="383"/>
    </location>
</feature>
<feature type="transmembrane region" description="Helical" evidence="5">
    <location>
        <begin position="245"/>
        <end position="263"/>
    </location>
</feature>